<feature type="compositionally biased region" description="Low complexity" evidence="1">
    <location>
        <begin position="215"/>
        <end position="230"/>
    </location>
</feature>
<proteinExistence type="predicted"/>
<reference evidence="2 3" key="1">
    <citation type="journal article" date="2023" name="IScience">
        <title>Expanded male sex-determining region conserved during the evolution of homothallism in the green alga Volvox.</title>
        <authorList>
            <person name="Yamamoto K."/>
            <person name="Matsuzaki R."/>
            <person name="Mahakham W."/>
            <person name="Heman W."/>
            <person name="Sekimoto H."/>
            <person name="Kawachi M."/>
            <person name="Minakuchi Y."/>
            <person name="Toyoda A."/>
            <person name="Nozaki H."/>
        </authorList>
    </citation>
    <scope>NUCLEOTIDE SEQUENCE [LARGE SCALE GENOMIC DNA]</scope>
    <source>
        <strain evidence="2 3">NIES-4468</strain>
    </source>
</reference>
<dbReference type="PANTHER" id="PTHR12265">
    <property type="entry name" value="TRANSMEMBRANE PROTEIN 53"/>
    <property type="match status" value="1"/>
</dbReference>
<protein>
    <submittedName>
        <fullName evidence="2">Uncharacterized protein</fullName>
    </submittedName>
</protein>
<evidence type="ECO:0000313" key="2">
    <source>
        <dbReference type="EMBL" id="GLI62579.1"/>
    </source>
</evidence>
<organism evidence="2 3">
    <name type="scientific">Volvox africanus</name>
    <dbReference type="NCBI Taxonomy" id="51714"/>
    <lineage>
        <taxon>Eukaryota</taxon>
        <taxon>Viridiplantae</taxon>
        <taxon>Chlorophyta</taxon>
        <taxon>core chlorophytes</taxon>
        <taxon>Chlorophyceae</taxon>
        <taxon>CS clade</taxon>
        <taxon>Chlamydomonadales</taxon>
        <taxon>Volvocaceae</taxon>
        <taxon>Volvox</taxon>
    </lineage>
</organism>
<comment type="caution">
    <text evidence="2">The sequence shown here is derived from an EMBL/GenBank/DDBJ whole genome shotgun (WGS) entry which is preliminary data.</text>
</comment>
<dbReference type="InterPro" id="IPR008547">
    <property type="entry name" value="DUF829_TMEM53"/>
</dbReference>
<accession>A0ABQ5RYN8</accession>
<evidence type="ECO:0000313" key="3">
    <source>
        <dbReference type="Proteomes" id="UP001165090"/>
    </source>
</evidence>
<dbReference type="Proteomes" id="UP001165090">
    <property type="component" value="Unassembled WGS sequence"/>
</dbReference>
<dbReference type="EMBL" id="BSDZ01000013">
    <property type="protein sequence ID" value="GLI62579.1"/>
    <property type="molecule type" value="Genomic_DNA"/>
</dbReference>
<name>A0ABQ5RYN8_9CHLO</name>
<feature type="region of interest" description="Disordered" evidence="1">
    <location>
        <begin position="213"/>
        <end position="239"/>
    </location>
</feature>
<keyword evidence="3" id="KW-1185">Reference proteome</keyword>
<dbReference type="PANTHER" id="PTHR12265:SF0">
    <property type="entry name" value="EXPRESSED PROTEIN"/>
    <property type="match status" value="1"/>
</dbReference>
<sequence length="577" mass="59735">MPHPLRPPSLLAARPHREHGLEWLPASPAAPPLHDRSLTSTSTSTSAHPRPLLVILPWMWASRAALARHITLYHSLGCDVAVFYGWPALSVWVPLLAQRNAAKLLAALAAHLRDQPRDIVLACYSGAAKGVLCPLMERMAPGAAVVAAAAAAATAVQPGPVGAALGELVRPVKSHSAAESVTSASTAGVPAVSHARFVLSFLPNMIAAGLRRVGATSPQEATQQQEQQRSPPQPPPLDPSAALLLRHLRSIIFESGPVDFDSSVGVRLFATSRHPTLRSLQATAGAAAAGTLDFCLYEMFEGQRRAMWASLRSSLVAAHLPVLFLYSWSGDVLADPQPIHALAVALRSEATLEPATAAAGATIGAGSACRDLDAEAAVVADDKSAHEGGRSTSECFDGGCVRICSGSRIGGDSDCCFRVPDAITETDFSPSCATGDGSMVKCPQPHIGSGLRCGAGGQCDGGAASTARRSCRGAATAATTVLCCPRHRMPAHGAVPLRVWEQGWDFSPHVAHLRDHPEQYRRVVAAFLDSCLGTGPAESVATAGAEEGAVSAGGADSSVGTPAGVIARIGKAAVSRL</sequence>
<gene>
    <name evidence="2" type="ORF">VaNZ11_005253</name>
</gene>
<evidence type="ECO:0000256" key="1">
    <source>
        <dbReference type="SAM" id="MobiDB-lite"/>
    </source>
</evidence>